<dbReference type="InterPro" id="IPR050216">
    <property type="entry name" value="LRR_domain-containing"/>
</dbReference>
<gene>
    <name evidence="4" type="ORF">psal_cds_30</name>
</gene>
<dbReference type="PANTHER" id="PTHR48051">
    <property type="match status" value="1"/>
</dbReference>
<evidence type="ECO:0000313" key="4">
    <source>
        <dbReference type="EMBL" id="AGO83402.1"/>
    </source>
</evidence>
<evidence type="ECO:0000256" key="1">
    <source>
        <dbReference type="ARBA" id="ARBA00022614"/>
    </source>
</evidence>
<dbReference type="PANTHER" id="PTHR48051:SF1">
    <property type="entry name" value="RAS SUPPRESSOR PROTEIN 1"/>
    <property type="match status" value="1"/>
</dbReference>
<feature type="region of interest" description="Disordered" evidence="3">
    <location>
        <begin position="345"/>
        <end position="399"/>
    </location>
</feature>
<dbReference type="GeneID" id="16605189"/>
<keyword evidence="2" id="KW-0677">Repeat</keyword>
<dbReference type="Proteomes" id="UP000204584">
    <property type="component" value="Segment"/>
</dbReference>
<organism evidence="4 5">
    <name type="scientific">Pandoravirus salinus</name>
    <dbReference type="NCBI Taxonomy" id="1349410"/>
    <lineage>
        <taxon>Viruses</taxon>
        <taxon>Pandoravirus</taxon>
    </lineage>
</organism>
<evidence type="ECO:0000256" key="2">
    <source>
        <dbReference type="ARBA" id="ARBA00022737"/>
    </source>
</evidence>
<feature type="compositionally biased region" description="Basic and acidic residues" evidence="3">
    <location>
        <begin position="345"/>
        <end position="358"/>
    </location>
</feature>
<proteinExistence type="predicted"/>
<dbReference type="SUPFAM" id="SSF52058">
    <property type="entry name" value="L domain-like"/>
    <property type="match status" value="1"/>
</dbReference>
<keyword evidence="1" id="KW-0433">Leucine-rich repeat</keyword>
<dbReference type="Gene3D" id="3.80.10.10">
    <property type="entry name" value="Ribonuclease Inhibitor"/>
    <property type="match status" value="1"/>
</dbReference>
<protein>
    <submittedName>
        <fullName evidence="4">Leucin rich repeat domain containing protein</fullName>
    </submittedName>
</protein>
<dbReference type="RefSeq" id="YP_008436464.1">
    <property type="nucleotide sequence ID" value="NC_022098.1"/>
</dbReference>
<accession>S4VZD7</accession>
<sequence>MATATTRANAKQGRRCKVRTLVALALAALETAGRLDEVPALRVSRSDCRRLVSPHPLTRLPPLAALCGLAEIRLSNVGLGRVPQALAALSRGLLVLNLARNRLVDVPRWVGRFMSLRVLDLAANRLTRVPLCVGDLTALARLDLSQNRLASIPAWFGPALTGLRQLNLCSTFVRGPRLPPSFGDLVGLRHLSLCCSPTLAPAFASWEDTGAADAAHPLWAPVYDLTGLRGLVVHNTSVIEVDARIGRLRNLTRIEGLYLATRVPPELAKIRGLAHMDTCHFAVSLVPHEFYALAKRMRPRCRPLVDGAVDGTDDGATRARLWSLPSLVDLCLTVLCATTGAQRRDTATARRADGDNCHTAESVDDSTYSIDDDSERDAWDDSGDDRPVGTKRAWASGGGPFARDRDPGLFYVDDGGGGECDAALLGLPWYDDRGDLSAGSVAPAVSATAATAAADGDADEDKSACRHPLPNCVRCLLPVELVERAEGTWSRTCASCKHPIIGAASLVDTVRARSPPFPLWGRSGADPFLGVERAFCPRCAPSIAAAPRSTP</sequence>
<dbReference type="EMBL" id="KC977571">
    <property type="protein sequence ID" value="AGO83402.1"/>
    <property type="molecule type" value="Genomic_DNA"/>
</dbReference>
<feature type="compositionally biased region" description="Basic and acidic residues" evidence="3">
    <location>
        <begin position="376"/>
        <end position="388"/>
    </location>
</feature>
<dbReference type="KEGG" id="vg:16605189"/>
<dbReference type="InterPro" id="IPR032675">
    <property type="entry name" value="LRR_dom_sf"/>
</dbReference>
<keyword evidence="5" id="KW-1185">Reference proteome</keyword>
<reference evidence="4 5" key="1">
    <citation type="journal article" date="2013" name="Science">
        <title>Pandoraviruses: amoeba viruses with genomes up to 2.5 Mb reaching that of parasitic eukaryotes.</title>
        <authorList>
            <person name="Philippe N."/>
            <person name="Legendre M."/>
            <person name="Doutre G."/>
            <person name="Coute Y."/>
            <person name="Poirot O."/>
            <person name="Lescot M."/>
            <person name="Arslan D."/>
            <person name="Seltzer V."/>
            <person name="Bertaux L."/>
            <person name="Bruley C."/>
            <person name="Garin J."/>
            <person name="Claverie J.M."/>
            <person name="Abergel C."/>
        </authorList>
    </citation>
    <scope>NUCLEOTIDE SEQUENCE [LARGE SCALE GENOMIC DNA]</scope>
</reference>
<evidence type="ECO:0000313" key="5">
    <source>
        <dbReference type="Proteomes" id="UP000204584"/>
    </source>
</evidence>
<evidence type="ECO:0000256" key="3">
    <source>
        <dbReference type="SAM" id="MobiDB-lite"/>
    </source>
</evidence>
<name>S4VZD7_9VIRU</name>